<evidence type="ECO:0000256" key="5">
    <source>
        <dbReference type="ARBA" id="ARBA00022692"/>
    </source>
</evidence>
<evidence type="ECO:0000313" key="14">
    <source>
        <dbReference type="Proteomes" id="UP000766595"/>
    </source>
</evidence>
<protein>
    <recommendedName>
        <fullName evidence="11">Porin</fullName>
    </recommendedName>
</protein>
<dbReference type="Pfam" id="PF03895">
    <property type="entry name" value="YadA_anchor"/>
    <property type="match status" value="1"/>
</dbReference>
<evidence type="ECO:0000256" key="7">
    <source>
        <dbReference type="ARBA" id="ARBA00023065"/>
    </source>
</evidence>
<dbReference type="GO" id="GO:0009986">
    <property type="term" value="C:cell surface"/>
    <property type="evidence" value="ECO:0007669"/>
    <property type="project" value="UniProtKB-SubCell"/>
</dbReference>
<evidence type="ECO:0000259" key="12">
    <source>
        <dbReference type="Pfam" id="PF03895"/>
    </source>
</evidence>
<name>A0A947D8A5_9HYPH</name>
<sequence length="162" mass="16775">MKKYIAVVAFILGVSGHGVPAHAVVEYVKVCDTYGAGYYYVPGSSMCLNPLTGETRLTTVDGVVKGRSELAKMVDRANSRADLAMQGTALAMALPNPFVQPGHNFAIAGNFASFEQTGALGFGAAYKMNENLTLTAGGAFSTGTVAGSGRGAALRAGFNLSW</sequence>
<evidence type="ECO:0000256" key="10">
    <source>
        <dbReference type="ARBA" id="ARBA00023237"/>
    </source>
</evidence>
<keyword evidence="9 11" id="KW-0472">Membrane</keyword>
<dbReference type="RefSeq" id="WP_261967341.1">
    <property type="nucleotide sequence ID" value="NZ_JAHHZF010000002.1"/>
</dbReference>
<keyword evidence="14" id="KW-1185">Reference proteome</keyword>
<comment type="domain">
    <text evidence="11">Consists of 16-stranded beta-barrel sheets, with large surface-exposed loops, that form a transmembrane pore at the center of each barrel. The pore is partially ocluded by a peptide loop that folds into the pore lumen.</text>
</comment>
<dbReference type="Proteomes" id="UP000766595">
    <property type="component" value="Unassembled WGS sequence"/>
</dbReference>
<evidence type="ECO:0000256" key="2">
    <source>
        <dbReference type="ARBA" id="ARBA00009521"/>
    </source>
</evidence>
<reference evidence="13 14" key="1">
    <citation type="submission" date="2021-06" db="EMBL/GenBank/DDBJ databases">
        <authorList>
            <person name="Grouzdev D.S."/>
            <person name="Koziaeva V."/>
        </authorList>
    </citation>
    <scope>NUCLEOTIDE SEQUENCE [LARGE SCALE GENOMIC DNA]</scope>
    <source>
        <strain evidence="13 14">22</strain>
    </source>
</reference>
<comment type="caution">
    <text evidence="13">The sequence shown here is derived from an EMBL/GenBank/DDBJ whole genome shotgun (WGS) entry which is preliminary data.</text>
</comment>
<evidence type="ECO:0000256" key="4">
    <source>
        <dbReference type="ARBA" id="ARBA00022452"/>
    </source>
</evidence>
<comment type="subcellular location">
    <subcellularLocation>
        <location evidence="11">Cell outer membrane</location>
        <topology evidence="11">Multi-pass membrane protein</topology>
    </subcellularLocation>
    <subcellularLocation>
        <location evidence="1">Cell surface</location>
    </subcellularLocation>
</comment>
<keyword evidence="8 11" id="KW-0626">Porin</keyword>
<keyword evidence="6 11" id="KW-0732">Signal</keyword>
<dbReference type="InterPro" id="IPR045584">
    <property type="entry name" value="Pilin-like"/>
</dbReference>
<dbReference type="Pfam" id="PF02530">
    <property type="entry name" value="Porin_2"/>
    <property type="match status" value="1"/>
</dbReference>
<feature type="chain" id="PRO_5038168150" description="Porin" evidence="11">
    <location>
        <begin position="24"/>
        <end position="162"/>
    </location>
</feature>
<evidence type="ECO:0000256" key="9">
    <source>
        <dbReference type="ARBA" id="ARBA00023136"/>
    </source>
</evidence>
<dbReference type="EMBL" id="JAHHZF010000002">
    <property type="protein sequence ID" value="MBT9288674.1"/>
    <property type="molecule type" value="Genomic_DNA"/>
</dbReference>
<dbReference type="SUPFAM" id="SSF54523">
    <property type="entry name" value="Pili subunits"/>
    <property type="match status" value="1"/>
</dbReference>
<evidence type="ECO:0000256" key="8">
    <source>
        <dbReference type="ARBA" id="ARBA00023114"/>
    </source>
</evidence>
<dbReference type="GO" id="GO:0046930">
    <property type="term" value="C:pore complex"/>
    <property type="evidence" value="ECO:0007669"/>
    <property type="project" value="UniProtKB-KW"/>
</dbReference>
<evidence type="ECO:0000256" key="1">
    <source>
        <dbReference type="ARBA" id="ARBA00004241"/>
    </source>
</evidence>
<dbReference type="Gene3D" id="3.30.1300.30">
    <property type="entry name" value="GSPII I/J protein-like"/>
    <property type="match status" value="1"/>
</dbReference>
<dbReference type="GO" id="GO:0006811">
    <property type="term" value="P:monoatomic ion transport"/>
    <property type="evidence" value="ECO:0007669"/>
    <property type="project" value="UniProtKB-KW"/>
</dbReference>
<organism evidence="13 14">
    <name type="scientific">Prosthecodimorpha staleyi</name>
    <dbReference type="NCBI Taxonomy" id="2840188"/>
    <lineage>
        <taxon>Bacteria</taxon>
        <taxon>Pseudomonadati</taxon>
        <taxon>Pseudomonadota</taxon>
        <taxon>Alphaproteobacteria</taxon>
        <taxon>Hyphomicrobiales</taxon>
        <taxon>Ancalomicrobiaceae</taxon>
        <taxon>Prosthecodimorpha</taxon>
    </lineage>
</organism>
<feature type="signal peptide" evidence="11">
    <location>
        <begin position="1"/>
        <end position="23"/>
    </location>
</feature>
<dbReference type="InterPro" id="IPR003684">
    <property type="entry name" value="Porin_alphabac"/>
</dbReference>
<evidence type="ECO:0000313" key="13">
    <source>
        <dbReference type="EMBL" id="MBT9288674.1"/>
    </source>
</evidence>
<keyword evidence="3 11" id="KW-0813">Transport</keyword>
<proteinExistence type="inferred from homology"/>
<dbReference type="GO" id="GO:0015288">
    <property type="term" value="F:porin activity"/>
    <property type="evidence" value="ECO:0007669"/>
    <property type="project" value="UniProtKB-KW"/>
</dbReference>
<gene>
    <name evidence="13" type="ORF">KL771_04390</name>
</gene>
<keyword evidence="5 11" id="KW-0812">Transmembrane</keyword>
<dbReference type="AlphaFoldDB" id="A0A947D8A5"/>
<comment type="function">
    <text evidence="11">Forms passive diffusion pores that allow small molecular weight hydrophilic materials across the outer membrane.</text>
</comment>
<feature type="domain" description="Trimeric autotransporter adhesin YadA-like C-terminal membrane anchor" evidence="12">
    <location>
        <begin position="97"/>
        <end position="162"/>
    </location>
</feature>
<evidence type="ECO:0000256" key="11">
    <source>
        <dbReference type="RuleBase" id="RU364005"/>
    </source>
</evidence>
<dbReference type="GO" id="GO:0009279">
    <property type="term" value="C:cell outer membrane"/>
    <property type="evidence" value="ECO:0007669"/>
    <property type="project" value="UniProtKB-SubCell"/>
</dbReference>
<evidence type="ECO:0000256" key="3">
    <source>
        <dbReference type="ARBA" id="ARBA00022448"/>
    </source>
</evidence>
<dbReference type="InterPro" id="IPR005594">
    <property type="entry name" value="YadA_C"/>
</dbReference>
<keyword evidence="7 11" id="KW-0406">Ion transport</keyword>
<accession>A0A947D8A5</accession>
<keyword evidence="10 11" id="KW-0998">Cell outer membrane</keyword>
<comment type="similarity">
    <text evidence="2 11">Belongs to the alphaproteobacteria porin family.</text>
</comment>
<keyword evidence="4 11" id="KW-1134">Transmembrane beta strand</keyword>
<evidence type="ECO:0000256" key="6">
    <source>
        <dbReference type="ARBA" id="ARBA00022729"/>
    </source>
</evidence>